<dbReference type="Proteomes" id="UP000682111">
    <property type="component" value="Unassembled WGS sequence"/>
</dbReference>
<comment type="caution">
    <text evidence="1">The sequence shown here is derived from an EMBL/GenBank/DDBJ whole genome shotgun (WGS) entry which is preliminary data.</text>
</comment>
<name>A0A919WL96_9BACI</name>
<protein>
    <submittedName>
        <fullName evidence="1">Uncharacterized protein</fullName>
    </submittedName>
</protein>
<sequence>MKKFRGKRRYFRDLAREIALETCELNFDQDAWFDLWHNHLDLSGLGNHSLKIRRKHIEAHIAFYKNILERLEYYEKPYQSWVHIDDEDASTDAVFIHTSNPNEENFPLKVENLHWNCTIPTVFQDLINTKEFIVGHYKNRSEGGYIIQSKTKGQRLYSY</sequence>
<dbReference type="EMBL" id="BORC01000008">
    <property type="protein sequence ID" value="GIN63803.1"/>
    <property type="molecule type" value="Genomic_DNA"/>
</dbReference>
<evidence type="ECO:0000313" key="1">
    <source>
        <dbReference type="EMBL" id="GIN63803.1"/>
    </source>
</evidence>
<dbReference type="AlphaFoldDB" id="A0A919WL96"/>
<proteinExistence type="predicted"/>
<gene>
    <name evidence="1" type="ORF">J27TS8_37960</name>
</gene>
<evidence type="ECO:0000313" key="2">
    <source>
        <dbReference type="Proteomes" id="UP000682111"/>
    </source>
</evidence>
<reference evidence="1" key="1">
    <citation type="submission" date="2021-03" db="EMBL/GenBank/DDBJ databases">
        <title>Antimicrobial resistance genes in bacteria isolated from Japanese honey, and their potential for conferring macrolide and lincosamide resistance in the American foulbrood pathogen Paenibacillus larvae.</title>
        <authorList>
            <person name="Okamoto M."/>
            <person name="Kumagai M."/>
            <person name="Kanamori H."/>
            <person name="Takamatsu D."/>
        </authorList>
    </citation>
    <scope>NUCLEOTIDE SEQUENCE</scope>
    <source>
        <strain evidence="1">J27TS8</strain>
    </source>
</reference>
<accession>A0A919WL96</accession>
<keyword evidence="2" id="KW-1185">Reference proteome</keyword>
<organism evidence="1 2">
    <name type="scientific">Robertmurraya siralis</name>
    <dbReference type="NCBI Taxonomy" id="77777"/>
    <lineage>
        <taxon>Bacteria</taxon>
        <taxon>Bacillati</taxon>
        <taxon>Bacillota</taxon>
        <taxon>Bacilli</taxon>
        <taxon>Bacillales</taxon>
        <taxon>Bacillaceae</taxon>
        <taxon>Robertmurraya</taxon>
    </lineage>
</organism>
<dbReference type="RefSeq" id="WP_095309729.1">
    <property type="nucleotide sequence ID" value="NZ_BORC01000008.1"/>
</dbReference>